<dbReference type="PROSITE" id="PS50297">
    <property type="entry name" value="ANK_REP_REGION"/>
    <property type="match status" value="4"/>
</dbReference>
<dbReference type="EMBL" id="AMQN01007361">
    <property type="status" value="NOT_ANNOTATED_CDS"/>
    <property type="molecule type" value="Genomic_DNA"/>
</dbReference>
<dbReference type="Gene3D" id="1.25.40.20">
    <property type="entry name" value="Ankyrin repeat-containing domain"/>
    <property type="match status" value="2"/>
</dbReference>
<proteinExistence type="predicted"/>
<accession>R7UJ74</accession>
<feature type="repeat" description="ANK" evidence="3">
    <location>
        <begin position="114"/>
        <end position="146"/>
    </location>
</feature>
<dbReference type="AlphaFoldDB" id="R7UJ74"/>
<feature type="repeat" description="ANK" evidence="3">
    <location>
        <begin position="42"/>
        <end position="77"/>
    </location>
</feature>
<feature type="repeat" description="ANK" evidence="3">
    <location>
        <begin position="147"/>
        <end position="184"/>
    </location>
</feature>
<reference evidence="5 7" key="2">
    <citation type="journal article" date="2013" name="Nature">
        <title>Insights into bilaterian evolution from three spiralian genomes.</title>
        <authorList>
            <person name="Simakov O."/>
            <person name="Marletaz F."/>
            <person name="Cho S.J."/>
            <person name="Edsinger-Gonzales E."/>
            <person name="Havlak P."/>
            <person name="Hellsten U."/>
            <person name="Kuo D.H."/>
            <person name="Larsson T."/>
            <person name="Lv J."/>
            <person name="Arendt D."/>
            <person name="Savage R."/>
            <person name="Osoegawa K."/>
            <person name="de Jong P."/>
            <person name="Grimwood J."/>
            <person name="Chapman J.A."/>
            <person name="Shapiro H."/>
            <person name="Aerts A."/>
            <person name="Otillar R.P."/>
            <person name="Terry A.Y."/>
            <person name="Boore J.L."/>
            <person name="Grigoriev I.V."/>
            <person name="Lindberg D.R."/>
            <person name="Seaver E.C."/>
            <person name="Weisblat D.A."/>
            <person name="Putnam N.H."/>
            <person name="Rokhsar D.S."/>
        </authorList>
    </citation>
    <scope>NUCLEOTIDE SEQUENCE</scope>
    <source>
        <strain evidence="5 7">I ESC-2004</strain>
    </source>
</reference>
<dbReference type="STRING" id="283909.R7UJ74"/>
<feature type="repeat" description="ANK" evidence="3">
    <location>
        <begin position="9"/>
        <end position="41"/>
    </location>
</feature>
<reference evidence="7" key="1">
    <citation type="submission" date="2012-12" db="EMBL/GenBank/DDBJ databases">
        <authorList>
            <person name="Hellsten U."/>
            <person name="Grimwood J."/>
            <person name="Chapman J.A."/>
            <person name="Shapiro H."/>
            <person name="Aerts A."/>
            <person name="Otillar R.P."/>
            <person name="Terry A.Y."/>
            <person name="Boore J.L."/>
            <person name="Simakov O."/>
            <person name="Marletaz F."/>
            <person name="Cho S.-J."/>
            <person name="Edsinger-Gonzales E."/>
            <person name="Havlak P."/>
            <person name="Kuo D.-H."/>
            <person name="Larsson T."/>
            <person name="Lv J."/>
            <person name="Arendt D."/>
            <person name="Savage R."/>
            <person name="Osoegawa K."/>
            <person name="de Jong P."/>
            <person name="Lindberg D.R."/>
            <person name="Seaver E.C."/>
            <person name="Weisblat D.A."/>
            <person name="Putnam N.H."/>
            <person name="Grigoriev I.V."/>
            <person name="Rokhsar D.S."/>
        </authorList>
    </citation>
    <scope>NUCLEOTIDE SEQUENCE</scope>
    <source>
        <strain evidence="7">I ESC-2004</strain>
    </source>
</reference>
<dbReference type="EMBL" id="KB300512">
    <property type="protein sequence ID" value="ELU06587.1"/>
    <property type="molecule type" value="Genomic_DNA"/>
</dbReference>
<evidence type="ECO:0000313" key="4">
    <source>
        <dbReference type="EMBL" id="ELU06587.1"/>
    </source>
</evidence>
<keyword evidence="7" id="KW-1185">Reference proteome</keyword>
<reference evidence="6" key="3">
    <citation type="submission" date="2015-06" db="UniProtKB">
        <authorList>
            <consortium name="EnsemblMetazoa"/>
        </authorList>
    </citation>
    <scope>IDENTIFICATION</scope>
</reference>
<dbReference type="EnsemblMetazoa" id="CapteT45686">
    <property type="protein sequence ID" value="CapteP45686"/>
    <property type="gene ID" value="CapteG45686"/>
</dbReference>
<evidence type="ECO:0000256" key="2">
    <source>
        <dbReference type="ARBA" id="ARBA00023043"/>
    </source>
</evidence>
<protein>
    <submittedName>
        <fullName evidence="5 6">Uncharacterized protein</fullName>
    </submittedName>
</protein>
<dbReference type="OMA" id="ERTPILW"/>
<dbReference type="PANTHER" id="PTHR24171:SF9">
    <property type="entry name" value="ANKYRIN REPEAT DOMAIN-CONTAINING PROTEIN 39"/>
    <property type="match status" value="1"/>
</dbReference>
<evidence type="ECO:0000256" key="1">
    <source>
        <dbReference type="ARBA" id="ARBA00022737"/>
    </source>
</evidence>
<dbReference type="OrthoDB" id="10257076at2759"/>
<organism evidence="5">
    <name type="scientific">Capitella teleta</name>
    <name type="common">Polychaete worm</name>
    <dbReference type="NCBI Taxonomy" id="283909"/>
    <lineage>
        <taxon>Eukaryota</taxon>
        <taxon>Metazoa</taxon>
        <taxon>Spiralia</taxon>
        <taxon>Lophotrochozoa</taxon>
        <taxon>Annelida</taxon>
        <taxon>Polychaeta</taxon>
        <taxon>Sedentaria</taxon>
        <taxon>Scolecida</taxon>
        <taxon>Capitellidae</taxon>
        <taxon>Capitella</taxon>
    </lineage>
</organism>
<sequence length="195" mass="21519">SHVSTSDANGVTFLHIASATRDFCAVKSMLENTADPNTRDAKGNTPLHYVMMSDNKQRNYVVDVLLEYGAKAELENEDGDSPLKIAISMDNSYALKRFLEQKFTGVEVRHGDETGSSALHFACAQGNLHMARFLLENDSDVNRRDHSGKSPLHFAFLNLKDQKVLHKMVDLLLEFGADVNAVDEDGNTALNCASM</sequence>
<evidence type="ECO:0000313" key="7">
    <source>
        <dbReference type="Proteomes" id="UP000014760"/>
    </source>
</evidence>
<dbReference type="SUPFAM" id="SSF48403">
    <property type="entry name" value="Ankyrin repeat"/>
    <property type="match status" value="1"/>
</dbReference>
<gene>
    <name evidence="4" type="ORF">CAPTEDRAFT_45684</name>
    <name evidence="5" type="ORF">CAPTEDRAFT_45686</name>
</gene>
<dbReference type="Pfam" id="PF12796">
    <property type="entry name" value="Ank_2"/>
    <property type="match status" value="2"/>
</dbReference>
<evidence type="ECO:0000313" key="5">
    <source>
        <dbReference type="EMBL" id="ELU06589.1"/>
    </source>
</evidence>
<dbReference type="EMBL" id="AMQN01007363">
    <property type="status" value="NOT_ANNOTATED_CDS"/>
    <property type="molecule type" value="Genomic_DNA"/>
</dbReference>
<dbReference type="InterPro" id="IPR002110">
    <property type="entry name" value="Ankyrin_rpt"/>
</dbReference>
<dbReference type="InterPro" id="IPR036770">
    <property type="entry name" value="Ankyrin_rpt-contain_sf"/>
</dbReference>
<dbReference type="HOGENOM" id="CLU_000134_18_9_1"/>
<evidence type="ECO:0000256" key="3">
    <source>
        <dbReference type="PROSITE-ProRule" id="PRU00023"/>
    </source>
</evidence>
<name>R7UJ74_CAPTE</name>
<keyword evidence="1" id="KW-0677">Repeat</keyword>
<feature type="non-terminal residue" evidence="5">
    <location>
        <position position="195"/>
    </location>
</feature>
<feature type="non-terminal residue" evidence="5">
    <location>
        <position position="1"/>
    </location>
</feature>
<evidence type="ECO:0000313" key="6">
    <source>
        <dbReference type="EnsemblMetazoa" id="CapteP45684"/>
    </source>
</evidence>
<dbReference type="SMART" id="SM00248">
    <property type="entry name" value="ANK"/>
    <property type="match status" value="5"/>
</dbReference>
<keyword evidence="2 3" id="KW-0040">ANK repeat</keyword>
<dbReference type="Proteomes" id="UP000014760">
    <property type="component" value="Unassembled WGS sequence"/>
</dbReference>
<dbReference type="PROSITE" id="PS50088">
    <property type="entry name" value="ANK_REPEAT"/>
    <property type="match status" value="4"/>
</dbReference>
<dbReference type="PRINTS" id="PR01415">
    <property type="entry name" value="ANKYRIN"/>
</dbReference>
<dbReference type="EMBL" id="KB300512">
    <property type="protein sequence ID" value="ELU06589.1"/>
    <property type="molecule type" value="Genomic_DNA"/>
</dbReference>
<dbReference type="EnsemblMetazoa" id="CapteT45684">
    <property type="protein sequence ID" value="CapteP45684"/>
    <property type="gene ID" value="CapteG45684"/>
</dbReference>
<dbReference type="PANTHER" id="PTHR24171">
    <property type="entry name" value="ANKYRIN REPEAT DOMAIN-CONTAINING PROTEIN 39-RELATED"/>
    <property type="match status" value="1"/>
</dbReference>